<keyword evidence="3" id="KW-1185">Reference proteome</keyword>
<name>A0ABW4PZ35_9MICO</name>
<dbReference type="Proteomes" id="UP001597280">
    <property type="component" value="Unassembled WGS sequence"/>
</dbReference>
<evidence type="ECO:0000256" key="1">
    <source>
        <dbReference type="SAM" id="MobiDB-lite"/>
    </source>
</evidence>
<dbReference type="RefSeq" id="WP_264451627.1">
    <property type="nucleotide sequence ID" value="NZ_BAAAIS010000003.1"/>
</dbReference>
<organism evidence="2 3">
    <name type="scientific">Brachybacterium rhamnosum</name>
    <dbReference type="NCBI Taxonomy" id="173361"/>
    <lineage>
        <taxon>Bacteria</taxon>
        <taxon>Bacillati</taxon>
        <taxon>Actinomycetota</taxon>
        <taxon>Actinomycetes</taxon>
        <taxon>Micrococcales</taxon>
        <taxon>Dermabacteraceae</taxon>
        <taxon>Brachybacterium</taxon>
    </lineage>
</organism>
<proteinExistence type="predicted"/>
<protein>
    <recommendedName>
        <fullName evidence="4">Replicase polyprotein 1ab</fullName>
    </recommendedName>
</protein>
<feature type="compositionally biased region" description="Acidic residues" evidence="1">
    <location>
        <begin position="280"/>
        <end position="304"/>
    </location>
</feature>
<dbReference type="SUPFAM" id="SSF48452">
    <property type="entry name" value="TPR-like"/>
    <property type="match status" value="1"/>
</dbReference>
<evidence type="ECO:0008006" key="4">
    <source>
        <dbReference type="Google" id="ProtNLM"/>
    </source>
</evidence>
<dbReference type="InterPro" id="IPR011990">
    <property type="entry name" value="TPR-like_helical_dom_sf"/>
</dbReference>
<evidence type="ECO:0000313" key="3">
    <source>
        <dbReference type="Proteomes" id="UP001597280"/>
    </source>
</evidence>
<dbReference type="Gene3D" id="1.25.40.10">
    <property type="entry name" value="Tetratricopeptide repeat domain"/>
    <property type="match status" value="1"/>
</dbReference>
<feature type="compositionally biased region" description="Acidic residues" evidence="1">
    <location>
        <begin position="240"/>
        <end position="258"/>
    </location>
</feature>
<feature type="compositionally biased region" description="Acidic residues" evidence="1">
    <location>
        <begin position="336"/>
        <end position="352"/>
    </location>
</feature>
<feature type="region of interest" description="Disordered" evidence="1">
    <location>
        <begin position="209"/>
        <end position="358"/>
    </location>
</feature>
<dbReference type="EMBL" id="JBHUFL010000003">
    <property type="protein sequence ID" value="MFD1835579.1"/>
    <property type="molecule type" value="Genomic_DNA"/>
</dbReference>
<reference evidence="3" key="1">
    <citation type="journal article" date="2019" name="Int. J. Syst. Evol. Microbiol.">
        <title>The Global Catalogue of Microorganisms (GCM) 10K type strain sequencing project: providing services to taxonomists for standard genome sequencing and annotation.</title>
        <authorList>
            <consortium name="The Broad Institute Genomics Platform"/>
            <consortium name="The Broad Institute Genome Sequencing Center for Infectious Disease"/>
            <person name="Wu L."/>
            <person name="Ma J."/>
        </authorList>
    </citation>
    <scope>NUCLEOTIDE SEQUENCE [LARGE SCALE GENOMIC DNA]</scope>
    <source>
        <strain evidence="3">JCM 11650</strain>
    </source>
</reference>
<accession>A0ABW4PZ35</accession>
<feature type="compositionally biased region" description="Low complexity" evidence="1">
    <location>
        <begin position="316"/>
        <end position="335"/>
    </location>
</feature>
<evidence type="ECO:0000313" key="2">
    <source>
        <dbReference type="EMBL" id="MFD1835579.1"/>
    </source>
</evidence>
<gene>
    <name evidence="2" type="ORF">ACFSDA_10900</name>
</gene>
<sequence length="358" mass="37958">MEPEIPAGITGAELDKEIRGELRGLSKETAERVSQHLVAAFALEEVAPEVSQEHARFAARLGGRVGVVREMNGILAYRAGDYSTAVRELRTSLRITGRTDVLPMIADAERGQGRPERALDIAASDEAAGLGVDASIELMIVVAGAYADTGDVETALRTLDIPALRHKVNGRWQVRLWVAYADLLELAGRGDEAHRWLVLAADADTEGLTDAGERLGRPAPEVAPEPSWEDDEQISVLDAYDTEAEERERAEAEDEEPAEAGADAVEPEGIDEDVSHGADAADESDSDIDVIDEPGADDDPEGGTDPETAASVDGDASTSPEAASETSPEAASETNSEVEPEASPEVESEQAEQAEGAR</sequence>
<comment type="caution">
    <text evidence="2">The sequence shown here is derived from an EMBL/GenBank/DDBJ whole genome shotgun (WGS) entry which is preliminary data.</text>
</comment>